<dbReference type="CDD" id="cd00082">
    <property type="entry name" value="HisKA"/>
    <property type="match status" value="1"/>
</dbReference>
<evidence type="ECO:0000256" key="13">
    <source>
        <dbReference type="ARBA" id="ARBA00022840"/>
    </source>
</evidence>
<evidence type="ECO:0000256" key="12">
    <source>
        <dbReference type="ARBA" id="ARBA00022801"/>
    </source>
</evidence>
<dbReference type="Pfam" id="PF00672">
    <property type="entry name" value="HAMP"/>
    <property type="match status" value="1"/>
</dbReference>
<evidence type="ECO:0000256" key="20">
    <source>
        <dbReference type="ARBA" id="ARBA00023211"/>
    </source>
</evidence>
<dbReference type="SMART" id="SM00388">
    <property type="entry name" value="HisKA"/>
    <property type="match status" value="1"/>
</dbReference>
<keyword evidence="8" id="KW-0808">Transferase</keyword>
<evidence type="ECO:0000256" key="9">
    <source>
        <dbReference type="ARBA" id="ARBA00022692"/>
    </source>
</evidence>
<feature type="domain" description="HAMP" evidence="25">
    <location>
        <begin position="186"/>
        <end position="238"/>
    </location>
</feature>
<evidence type="ECO:0000256" key="1">
    <source>
        <dbReference type="ARBA" id="ARBA00000085"/>
    </source>
</evidence>
<dbReference type="InterPro" id="IPR005467">
    <property type="entry name" value="His_kinase_dom"/>
</dbReference>
<evidence type="ECO:0000256" key="11">
    <source>
        <dbReference type="ARBA" id="ARBA00022777"/>
    </source>
</evidence>
<dbReference type="EC" id="2.7.13.3" evidence="5"/>
<keyword evidence="23" id="KW-0472">Membrane</keyword>
<dbReference type="PANTHER" id="PTHR44936">
    <property type="entry name" value="SENSOR PROTEIN CREC"/>
    <property type="match status" value="1"/>
</dbReference>
<evidence type="ECO:0000256" key="4">
    <source>
        <dbReference type="ARBA" id="ARBA00004651"/>
    </source>
</evidence>
<evidence type="ECO:0000256" key="14">
    <source>
        <dbReference type="ARBA" id="ARBA00022842"/>
    </source>
</evidence>
<name>A0A1H9UHD5_9ACTN</name>
<evidence type="ECO:0000259" key="24">
    <source>
        <dbReference type="PROSITE" id="PS50109"/>
    </source>
</evidence>
<dbReference type="GO" id="GO:0004721">
    <property type="term" value="F:phosphoprotein phosphatase activity"/>
    <property type="evidence" value="ECO:0007669"/>
    <property type="project" value="UniProtKB-KW"/>
</dbReference>
<evidence type="ECO:0000256" key="23">
    <source>
        <dbReference type="SAM" id="Phobius"/>
    </source>
</evidence>
<evidence type="ECO:0000256" key="17">
    <source>
        <dbReference type="ARBA" id="ARBA00023012"/>
    </source>
</evidence>
<evidence type="ECO:0000256" key="10">
    <source>
        <dbReference type="ARBA" id="ARBA00022741"/>
    </source>
</evidence>
<keyword evidence="15" id="KW-0904">Protein phosphatase</keyword>
<dbReference type="PRINTS" id="PR00344">
    <property type="entry name" value="BCTRLSENSOR"/>
</dbReference>
<dbReference type="InterPro" id="IPR003661">
    <property type="entry name" value="HisK_dim/P_dom"/>
</dbReference>
<dbReference type="Gene3D" id="1.10.287.130">
    <property type="match status" value="1"/>
</dbReference>
<keyword evidence="7" id="KW-0597">Phosphoprotein</keyword>
<dbReference type="InterPro" id="IPR004358">
    <property type="entry name" value="Sig_transdc_His_kin-like_C"/>
</dbReference>
<dbReference type="Pfam" id="PF02518">
    <property type="entry name" value="HATPase_c"/>
    <property type="match status" value="1"/>
</dbReference>
<keyword evidence="16 23" id="KW-1133">Transmembrane helix</keyword>
<dbReference type="PROSITE" id="PS50109">
    <property type="entry name" value="HIS_KIN"/>
    <property type="match status" value="1"/>
</dbReference>
<dbReference type="Proteomes" id="UP000182841">
    <property type="component" value="Unassembled WGS sequence"/>
</dbReference>
<proteinExistence type="predicted"/>
<keyword evidence="18" id="KW-0346">Stress response</keyword>
<dbReference type="PROSITE" id="PS50885">
    <property type="entry name" value="HAMP"/>
    <property type="match status" value="1"/>
</dbReference>
<dbReference type="InterPro" id="IPR036097">
    <property type="entry name" value="HisK_dim/P_sf"/>
</dbReference>
<dbReference type="GO" id="GO:0000155">
    <property type="term" value="F:phosphorelay sensor kinase activity"/>
    <property type="evidence" value="ECO:0007669"/>
    <property type="project" value="InterPro"/>
</dbReference>
<evidence type="ECO:0000256" key="19">
    <source>
        <dbReference type="ARBA" id="ARBA00023026"/>
    </source>
</evidence>
<keyword evidence="20" id="KW-0464">Manganese</keyword>
<dbReference type="InterPro" id="IPR050980">
    <property type="entry name" value="2C_sensor_his_kinase"/>
</dbReference>
<organism evidence="26 27">
    <name type="scientific">Streptomyces qinglanensis</name>
    <dbReference type="NCBI Taxonomy" id="943816"/>
    <lineage>
        <taxon>Bacteria</taxon>
        <taxon>Bacillati</taxon>
        <taxon>Actinomycetota</taxon>
        <taxon>Actinomycetes</taxon>
        <taxon>Kitasatosporales</taxon>
        <taxon>Streptomycetaceae</taxon>
        <taxon>Streptomyces</taxon>
    </lineage>
</organism>
<evidence type="ECO:0000256" key="16">
    <source>
        <dbReference type="ARBA" id="ARBA00022989"/>
    </source>
</evidence>
<dbReference type="EMBL" id="FOGO01000008">
    <property type="protein sequence ID" value="SES08688.1"/>
    <property type="molecule type" value="Genomic_DNA"/>
</dbReference>
<evidence type="ECO:0000256" key="7">
    <source>
        <dbReference type="ARBA" id="ARBA00022553"/>
    </source>
</evidence>
<accession>A0A1H9UHD5</accession>
<keyword evidence="17" id="KW-0902">Two-component regulatory system</keyword>
<dbReference type="GO" id="GO:0005524">
    <property type="term" value="F:ATP binding"/>
    <property type="evidence" value="ECO:0007669"/>
    <property type="project" value="UniProtKB-KW"/>
</dbReference>
<keyword evidence="14" id="KW-0460">Magnesium</keyword>
<reference evidence="27" key="1">
    <citation type="submission" date="2016-10" db="EMBL/GenBank/DDBJ databases">
        <authorList>
            <person name="Varghese N."/>
            <person name="Submissions S."/>
        </authorList>
    </citation>
    <scope>NUCLEOTIDE SEQUENCE [LARGE SCALE GENOMIC DNA]</scope>
    <source>
        <strain evidence="27">CGMCC 4.6825</strain>
    </source>
</reference>
<keyword evidence="6" id="KW-1003">Cell membrane</keyword>
<dbReference type="InterPro" id="IPR036890">
    <property type="entry name" value="HATPase_C_sf"/>
</dbReference>
<comment type="cofactor">
    <cofactor evidence="2">
        <name>Mn(2+)</name>
        <dbReference type="ChEBI" id="CHEBI:29035"/>
    </cofactor>
</comment>
<evidence type="ECO:0000256" key="3">
    <source>
        <dbReference type="ARBA" id="ARBA00001946"/>
    </source>
</evidence>
<dbReference type="SUPFAM" id="SSF55874">
    <property type="entry name" value="ATPase domain of HSP90 chaperone/DNA topoisomerase II/histidine kinase"/>
    <property type="match status" value="1"/>
</dbReference>
<keyword evidence="11 26" id="KW-0418">Kinase</keyword>
<dbReference type="SMART" id="SM00304">
    <property type="entry name" value="HAMP"/>
    <property type="match status" value="1"/>
</dbReference>
<evidence type="ECO:0000256" key="2">
    <source>
        <dbReference type="ARBA" id="ARBA00001936"/>
    </source>
</evidence>
<keyword evidence="27" id="KW-1185">Reference proteome</keyword>
<feature type="transmembrane region" description="Helical" evidence="23">
    <location>
        <begin position="163"/>
        <end position="181"/>
    </location>
</feature>
<gene>
    <name evidence="26" type="ORF">SAMN05421870_108190</name>
</gene>
<evidence type="ECO:0000256" key="18">
    <source>
        <dbReference type="ARBA" id="ARBA00023016"/>
    </source>
</evidence>
<evidence type="ECO:0000313" key="26">
    <source>
        <dbReference type="EMBL" id="SES08688.1"/>
    </source>
</evidence>
<feature type="domain" description="Histidine kinase" evidence="24">
    <location>
        <begin position="246"/>
        <end position="453"/>
    </location>
</feature>
<dbReference type="SUPFAM" id="SSF158472">
    <property type="entry name" value="HAMP domain-like"/>
    <property type="match status" value="1"/>
</dbReference>
<evidence type="ECO:0000256" key="8">
    <source>
        <dbReference type="ARBA" id="ARBA00022679"/>
    </source>
</evidence>
<evidence type="ECO:0000256" key="22">
    <source>
        <dbReference type="ARBA" id="ARBA00041776"/>
    </source>
</evidence>
<evidence type="ECO:0000256" key="6">
    <source>
        <dbReference type="ARBA" id="ARBA00022475"/>
    </source>
</evidence>
<dbReference type="AlphaFoldDB" id="A0A1H9UHD5"/>
<dbReference type="Gene3D" id="1.10.8.500">
    <property type="entry name" value="HAMP domain in histidine kinase"/>
    <property type="match status" value="1"/>
</dbReference>
<dbReference type="Pfam" id="PF00512">
    <property type="entry name" value="HisKA"/>
    <property type="match status" value="1"/>
</dbReference>
<evidence type="ECO:0000256" key="15">
    <source>
        <dbReference type="ARBA" id="ARBA00022912"/>
    </source>
</evidence>
<dbReference type="SUPFAM" id="SSF47384">
    <property type="entry name" value="Homodimeric domain of signal transducing histidine kinase"/>
    <property type="match status" value="1"/>
</dbReference>
<dbReference type="PANTHER" id="PTHR44936:SF9">
    <property type="entry name" value="SENSOR PROTEIN CREC"/>
    <property type="match status" value="1"/>
</dbReference>
<evidence type="ECO:0000256" key="5">
    <source>
        <dbReference type="ARBA" id="ARBA00012438"/>
    </source>
</evidence>
<comment type="catalytic activity">
    <reaction evidence="1">
        <text>ATP + protein L-histidine = ADP + protein N-phospho-L-histidine.</text>
        <dbReference type="EC" id="2.7.13.3"/>
    </reaction>
</comment>
<dbReference type="InterPro" id="IPR003660">
    <property type="entry name" value="HAMP_dom"/>
</dbReference>
<evidence type="ECO:0000259" key="25">
    <source>
        <dbReference type="PROSITE" id="PS50885"/>
    </source>
</evidence>
<sequence length="475" mass="49142">MKVCLAVTVMVVVAFAVPLALVVEETARDRAFAGAERQASAVGPVLALTRDRRALQRAVAITQAGAEGRIAVHVPAGTAGSDAADGAAEDGGAVRGGEALRVGRSRAPQDRLAAARRLGSASTVEVEGGYALLRPIAVAGGEVAVVEVFVPDAEVTRGVATSWMMLAGVGIALVLGSVAVADRLGTRMVRPAERLAGAAHDLGEGALDVRVPEEGPTELRSAAAAFNSMADQVVQLLANERELAADLSHRLRTPLTVLRLNAASLGEGDTADQTRAAVAQLEAEVDRIIGAAREQRAQSPGTPHAVASDAAEVIRERMAFWSALAEDEGREARVAGAERPVRVPVARAELAAAVDALLGNVFRHTAEGTAFSVDLHSGGPGSEAVIVLVSDAGPGIPDPEAALRRGHGDGSPGSTGLGLDIVRRVAESTGGDVRLGRSVLGGTEVRMWLALRSGAGQRSRASRRVRRRLRRPARR</sequence>
<keyword evidence="13" id="KW-0067">ATP-binding</keyword>
<evidence type="ECO:0000313" key="27">
    <source>
        <dbReference type="Proteomes" id="UP000182841"/>
    </source>
</evidence>
<keyword evidence="9 23" id="KW-0812">Transmembrane</keyword>
<keyword evidence="12" id="KW-0378">Hydrolase</keyword>
<dbReference type="STRING" id="943816.AN217_06995"/>
<keyword evidence="19" id="KW-0843">Virulence</keyword>
<comment type="cofactor">
    <cofactor evidence="3">
        <name>Mg(2+)</name>
        <dbReference type="ChEBI" id="CHEBI:18420"/>
    </cofactor>
</comment>
<dbReference type="CDD" id="cd06225">
    <property type="entry name" value="HAMP"/>
    <property type="match status" value="1"/>
</dbReference>
<protein>
    <recommendedName>
        <fullName evidence="21">Signal transduction histidine-protein kinase/phosphatase MprB</fullName>
        <ecNumber evidence="5">2.7.13.3</ecNumber>
    </recommendedName>
    <alternativeName>
        <fullName evidence="22">Mycobacterial persistence regulator B</fullName>
    </alternativeName>
</protein>
<keyword evidence="10" id="KW-0547">Nucleotide-binding</keyword>
<dbReference type="GO" id="GO:0005886">
    <property type="term" value="C:plasma membrane"/>
    <property type="evidence" value="ECO:0007669"/>
    <property type="project" value="UniProtKB-SubCell"/>
</dbReference>
<evidence type="ECO:0000256" key="21">
    <source>
        <dbReference type="ARBA" id="ARBA00040454"/>
    </source>
</evidence>
<dbReference type="SMART" id="SM00387">
    <property type="entry name" value="HATPase_c"/>
    <property type="match status" value="1"/>
</dbReference>
<dbReference type="Gene3D" id="3.30.565.10">
    <property type="entry name" value="Histidine kinase-like ATPase, C-terminal domain"/>
    <property type="match status" value="1"/>
</dbReference>
<comment type="subcellular location">
    <subcellularLocation>
        <location evidence="4">Cell membrane</location>
        <topology evidence="4">Multi-pass membrane protein</topology>
    </subcellularLocation>
</comment>
<dbReference type="InterPro" id="IPR003594">
    <property type="entry name" value="HATPase_dom"/>
</dbReference>